<keyword evidence="8" id="KW-1185">Reference proteome</keyword>
<evidence type="ECO:0000313" key="8">
    <source>
        <dbReference type="Proteomes" id="UP000027002"/>
    </source>
</evidence>
<dbReference type="PANTHER" id="PTHR15502">
    <property type="entry name" value="CALCINEURIN-BINDING PROTEIN CABIN 1-RELATED"/>
    <property type="match status" value="1"/>
</dbReference>
<gene>
    <name evidence="7" type="ORF">UV8b_00049</name>
</gene>
<feature type="compositionally biased region" description="Basic and acidic residues" evidence="6">
    <location>
        <begin position="1898"/>
        <end position="1907"/>
    </location>
</feature>
<accession>A0A8E5HI26</accession>
<feature type="region of interest" description="Disordered" evidence="6">
    <location>
        <begin position="837"/>
        <end position="882"/>
    </location>
</feature>
<evidence type="ECO:0000256" key="5">
    <source>
        <dbReference type="ARBA" id="ARBA00023242"/>
    </source>
</evidence>
<evidence type="ECO:0000256" key="3">
    <source>
        <dbReference type="ARBA" id="ARBA00007335"/>
    </source>
</evidence>
<organism evidence="7 8">
    <name type="scientific">Ustilaginoidea virens</name>
    <name type="common">Rice false smut fungus</name>
    <name type="synonym">Villosiclava virens</name>
    <dbReference type="NCBI Taxonomy" id="1159556"/>
    <lineage>
        <taxon>Eukaryota</taxon>
        <taxon>Fungi</taxon>
        <taxon>Dikarya</taxon>
        <taxon>Ascomycota</taxon>
        <taxon>Pezizomycotina</taxon>
        <taxon>Sordariomycetes</taxon>
        <taxon>Hypocreomycetidae</taxon>
        <taxon>Hypocreales</taxon>
        <taxon>Clavicipitaceae</taxon>
        <taxon>Ustilaginoidea</taxon>
    </lineage>
</organism>
<dbReference type="EMBL" id="CP072753">
    <property type="protein sequence ID" value="QUC15808.1"/>
    <property type="molecule type" value="Genomic_DNA"/>
</dbReference>
<feature type="region of interest" description="Disordered" evidence="6">
    <location>
        <begin position="449"/>
        <end position="471"/>
    </location>
</feature>
<feature type="compositionally biased region" description="Polar residues" evidence="6">
    <location>
        <begin position="343"/>
        <end position="353"/>
    </location>
</feature>
<dbReference type="GO" id="GO:0031491">
    <property type="term" value="F:nucleosome binding"/>
    <property type="evidence" value="ECO:0007669"/>
    <property type="project" value="TreeGrafter"/>
</dbReference>
<feature type="compositionally biased region" description="Polar residues" evidence="6">
    <location>
        <begin position="851"/>
        <end position="879"/>
    </location>
</feature>
<dbReference type="Proteomes" id="UP000027002">
    <property type="component" value="Chromosome 1"/>
</dbReference>
<sequence>MPAFQAINLEPADDQDEQIDTTKELHVDEALKRFQAALKLHARGQKSRKAASAAYQELFESEIFCYREAKTDYDRAERHDAARLDTFAADNFSTALDVDAGGADGVAASLSQALYMSYKNYGQFFLDQLKDRCESDPDWAKELRIRYHDHDSDKVLDNWTAALDQDPSDPELWRKTARFAGAMNSGRIKRYCLEAAIELDDDPAVAEVAPPSLAEGFAGQQLKEHLQLLDDDVSLSHPIIKPWLKREMPALLLRQLDPLPFLPDPSALLTPPSSCHDYGNKDEDEKKIDVAYLSAKGGESSPQAAKSWTELGVELMRCIQDTKGALQACRSILDAAHQDAKTGFQTEQESEPVTQPEPEPECENKPPNLKPDTDIKAEERVRQTDEDPPIVRRSTRQGSKANARAKVETRPDAPVNGLKESVMEVDQESQERCTSALIRKRSQSAAGLLEGADEGNVAEKRSKRARRRTEAALSEEAKDSYTSASVSFHIMPFHDCDRNLFELTKNILESIGVEDRATMFYWEELLESCDTNDRLSKLSHPGAKDLSHVLSNFDEDLANVLLNKNEQPTLGLSSFLEHTKSSSQDQDNISPLDEAEGLEDFSETVLDGAQWLTSDDIAFEWVRAMSQSYTVSKWPDTLKVAVVQMLNRADSVLYTRITEFLSIPTVSEVELNRLGDILPMLFELHIDIYQRITNPSSAVDYATRVETKYRLDRWMETMSMYVELRELPQKDPLCVRFMWASVMASSLTDNPVREHILLLWTSLRDFMVNQDVETINLPNNAVMPVISPAAADRELSKLTTMDFFLGLFQDEMNDPVSVIDTLEPVLNPTSVFLAEPAPSVPVGESGRDNDSQSTNDSAEAESEGQSSKSEDGSTSSQELAINPKPISESATQGMKDLWKFLFNSSTELRLFLWSRLGDAYEAIGYPTKQFSCLLKSIEMMINDLEAEAYTKTPDESRKHLFMRTLKSLDELIIQALSMSLNEQTAFDIIDDEHLKSSSAAIARISAMLHVTTLCEDEGRIGIAALPTGNANFMTLISKLRDMQVRTWCLLFTVFRAGLSQRKEACPETQLAKYLDGVHRVLGLRKFCKSSNKILLKVMRVELLKSKKFDDWIDYLEQVLYDLFGLKLGVGAWEVTDHACPTEKLEKRQAMQLVEKVMILANRTKMKDLLKSDLKATIDHMQQAIGQTKSTPQMIHNLRNFTEMLKKPIHPLRLYQALSGNVSVDAVSVNMPETALARHGWFFLLGMIALTKFKGVDLNRRQTPGATDDLRIGATFLRLQLQFTADRWDAWFRLAECFDYELDEAVLWTADKMNKERSELVKYQRNAIHCYTLALSHSRHEQVGTNDGDPLHDLYHKFGLRLYSSSREPFAMEPFQHSDQERFFIEDMGAGTFKRILHDQMSEYKVWKLAARLFRMAMERNPRNWKNPYMLAKCYWKMYQTPSDRLDNTDRKAAITMTSLLDILKKSIKVSHSARRSRNSDPILEPHYKLVSILHKLVTRKDILPAKAASILAEQPFGVVVSSDDHFASFSEPEDWEEYIVKNLNKLREKDKSNWQHRIVMRHAKILFDESIIGMESDGFVEAKAAFALLKENMFTKTMVMNVWKCDAERPGRHHVYTEQYVRFMTNLMVIMSDRTNVELLLRRLRKRGADFYHFTDLWQYSCTAYVRLLRTAYKVPVTTDEAFKHMSNEEFEIMSHRITEWAGGEGQPNAAFECMKEAIEVKKLNGNLMKVAPIDDLINDCYTTIYKEVAGTLPGLEPGKIIEERNHAKEVAAQLEAAAQAESKTPKSLINLLNPPSGGDSAAGTATPMETDKAEVVPRAKRLAGVRRPEVLRKAEQAVMRALEAPKSGANRVGSMSSTKRGSHTPARAGSKHSSDDDDDDDDDDDEPNGQGRRQTRHGADEQMKETDGDENAVDYSRLDDKDEYGHGSIHDSADESDLSDVPEGYDEDVPPGLLFPNLGHSRVSSDDEADNEEIIEEEDQVGEEEEAEHAEREDYDSTANEIQVGHEEDMEDEVDVGDEGAEEERVTHEDTEMADADAEEEEDEDEDEEEDEDDEDGDEIEEDEDDEEVNEEVGEEVRVGVGEVEDGVEEEEAEEEEDEEEEEEEGEEEEGEEEEEGDEDEEDEDGVEGDAEEEGSEEGEEGEEGEEVHEEVEEDDDEEGEEGDEDEDNEPEEETGEEEGEEEADDEAGEEEQA</sequence>
<feature type="region of interest" description="Disordered" evidence="6">
    <location>
        <begin position="1842"/>
        <end position="2195"/>
    </location>
</feature>
<feature type="region of interest" description="Disordered" evidence="6">
    <location>
        <begin position="340"/>
        <end position="410"/>
    </location>
</feature>
<evidence type="ECO:0000256" key="6">
    <source>
        <dbReference type="SAM" id="MobiDB-lite"/>
    </source>
</evidence>
<comment type="function">
    <text evidence="1">Has a role in a nucleosome assembly pathway that is required for the integrity of heterochromatin and proper chromosome segregation.</text>
</comment>
<dbReference type="KEGG" id="uvi:66060827"/>
<feature type="compositionally biased region" description="Acidic residues" evidence="6">
    <location>
        <begin position="1876"/>
        <end position="1888"/>
    </location>
</feature>
<feature type="compositionally biased region" description="Acidic residues" evidence="6">
    <location>
        <begin position="2033"/>
        <end position="2075"/>
    </location>
</feature>
<evidence type="ECO:0000256" key="4">
    <source>
        <dbReference type="ARBA" id="ARBA00014848"/>
    </source>
</evidence>
<proteinExistence type="inferred from homology"/>
<feature type="compositionally biased region" description="Basic and acidic residues" evidence="6">
    <location>
        <begin position="1917"/>
        <end position="1934"/>
    </location>
</feature>
<dbReference type="GO" id="GO:0006325">
    <property type="term" value="P:chromatin organization"/>
    <property type="evidence" value="ECO:0007669"/>
    <property type="project" value="InterPro"/>
</dbReference>
<evidence type="ECO:0000256" key="2">
    <source>
        <dbReference type="ARBA" id="ARBA00004123"/>
    </source>
</evidence>
<dbReference type="GO" id="GO:0000417">
    <property type="term" value="C:HIR complex"/>
    <property type="evidence" value="ECO:0007669"/>
    <property type="project" value="TreeGrafter"/>
</dbReference>
<feature type="region of interest" description="Disordered" evidence="6">
    <location>
        <begin position="1779"/>
        <end position="1815"/>
    </location>
</feature>
<name>A0A8E5HI26_USTVR</name>
<feature type="compositionally biased region" description="Acidic residues" evidence="6">
    <location>
        <begin position="2009"/>
        <end position="2023"/>
    </location>
</feature>
<evidence type="ECO:0000256" key="1">
    <source>
        <dbReference type="ARBA" id="ARBA00002687"/>
    </source>
</evidence>
<feature type="compositionally biased region" description="Basic and acidic residues" evidence="6">
    <location>
        <begin position="371"/>
        <end position="385"/>
    </location>
</feature>
<feature type="compositionally biased region" description="Acidic residues" evidence="6">
    <location>
        <begin position="1967"/>
        <end position="1997"/>
    </location>
</feature>
<dbReference type="GO" id="GO:0005634">
    <property type="term" value="C:nucleus"/>
    <property type="evidence" value="ECO:0007669"/>
    <property type="project" value="UniProtKB-SubCell"/>
</dbReference>
<feature type="compositionally biased region" description="Acidic residues" evidence="6">
    <location>
        <begin position="1935"/>
        <end position="1950"/>
    </location>
</feature>
<protein>
    <recommendedName>
        <fullName evidence="4">Histone transcription regulator 3 homolog</fullName>
    </recommendedName>
</protein>
<dbReference type="OrthoDB" id="77564at2759"/>
<comment type="similarity">
    <text evidence="3">Belongs to the HIR3 family.</text>
</comment>
<dbReference type="RefSeq" id="XP_042993481.1">
    <property type="nucleotide sequence ID" value="XM_043137547.1"/>
</dbReference>
<dbReference type="PANTHER" id="PTHR15502:SF7">
    <property type="entry name" value="CALCINEURIN-BINDING PROTEIN CABIN-1"/>
    <property type="match status" value="1"/>
</dbReference>
<reference evidence="7" key="1">
    <citation type="submission" date="2020-03" db="EMBL/GenBank/DDBJ databases">
        <title>A mixture of massive structural variations and highly conserved coding sequences in Ustilaginoidea virens genome.</title>
        <authorList>
            <person name="Zhang K."/>
            <person name="Zhao Z."/>
            <person name="Zhang Z."/>
            <person name="Li Y."/>
            <person name="Hsiang T."/>
            <person name="Sun W."/>
        </authorList>
    </citation>
    <scope>NUCLEOTIDE SEQUENCE</scope>
    <source>
        <strain evidence="7">UV-8b</strain>
    </source>
</reference>
<dbReference type="GeneID" id="66060827"/>
<comment type="subcellular location">
    <subcellularLocation>
        <location evidence="2">Nucleus</location>
    </subcellularLocation>
</comment>
<evidence type="ECO:0000313" key="7">
    <source>
        <dbReference type="EMBL" id="QUC15808.1"/>
    </source>
</evidence>
<keyword evidence="5" id="KW-0539">Nucleus</keyword>
<feature type="compositionally biased region" description="Acidic residues" evidence="6">
    <location>
        <begin position="2084"/>
        <end position="2195"/>
    </location>
</feature>
<dbReference type="InterPro" id="IPR033053">
    <property type="entry name" value="Hir3/CABIN1"/>
</dbReference>